<dbReference type="Proteomes" id="UP001430953">
    <property type="component" value="Unassembled WGS sequence"/>
</dbReference>
<organism evidence="1 2">
    <name type="scientific">Cardiocondyla obscurior</name>
    <dbReference type="NCBI Taxonomy" id="286306"/>
    <lineage>
        <taxon>Eukaryota</taxon>
        <taxon>Metazoa</taxon>
        <taxon>Ecdysozoa</taxon>
        <taxon>Arthropoda</taxon>
        <taxon>Hexapoda</taxon>
        <taxon>Insecta</taxon>
        <taxon>Pterygota</taxon>
        <taxon>Neoptera</taxon>
        <taxon>Endopterygota</taxon>
        <taxon>Hymenoptera</taxon>
        <taxon>Apocrita</taxon>
        <taxon>Aculeata</taxon>
        <taxon>Formicoidea</taxon>
        <taxon>Formicidae</taxon>
        <taxon>Myrmicinae</taxon>
        <taxon>Cardiocondyla</taxon>
    </lineage>
</organism>
<dbReference type="EMBL" id="JADYXP020000011">
    <property type="protein sequence ID" value="KAL0114510.1"/>
    <property type="molecule type" value="Genomic_DNA"/>
</dbReference>
<name>A0AAW2FKG7_9HYME</name>
<evidence type="ECO:0000313" key="1">
    <source>
        <dbReference type="EMBL" id="KAL0114510.1"/>
    </source>
</evidence>
<accession>A0AAW2FKG7</accession>
<reference evidence="1 2" key="1">
    <citation type="submission" date="2023-03" db="EMBL/GenBank/DDBJ databases">
        <title>High recombination rates correlate with genetic variation in Cardiocondyla obscurior ants.</title>
        <authorList>
            <person name="Errbii M."/>
        </authorList>
    </citation>
    <scope>NUCLEOTIDE SEQUENCE [LARGE SCALE GENOMIC DNA]</scope>
    <source>
        <strain evidence="1">Alpha-2009</strain>
        <tissue evidence="1">Whole body</tissue>
    </source>
</reference>
<sequence length="104" mass="11888">MLISYFRDRRSLRGFDKTAFLLIPITTRAVPQQRGSLYFQGVQSYLLSIQTGDTPPKRFAFTIEDVVFTGSTLQVSPENERERETRSNELCMKASIRGLSEHSP</sequence>
<keyword evidence="2" id="KW-1185">Reference proteome</keyword>
<protein>
    <submittedName>
        <fullName evidence="1">Uncharacterized protein</fullName>
    </submittedName>
</protein>
<gene>
    <name evidence="1" type="ORF">PUN28_011647</name>
</gene>
<dbReference type="AlphaFoldDB" id="A0AAW2FKG7"/>
<evidence type="ECO:0000313" key="2">
    <source>
        <dbReference type="Proteomes" id="UP001430953"/>
    </source>
</evidence>
<proteinExistence type="predicted"/>
<comment type="caution">
    <text evidence="1">The sequence shown here is derived from an EMBL/GenBank/DDBJ whole genome shotgun (WGS) entry which is preliminary data.</text>
</comment>